<protein>
    <submittedName>
        <fullName evidence="1">Uncharacterized protein</fullName>
    </submittedName>
</protein>
<evidence type="ECO:0000313" key="2">
    <source>
        <dbReference type="Proteomes" id="UP000027222"/>
    </source>
</evidence>
<reference evidence="2" key="1">
    <citation type="journal article" date="2014" name="Proc. Natl. Acad. Sci. U.S.A.">
        <title>Extensive sampling of basidiomycete genomes demonstrates inadequacy of the white-rot/brown-rot paradigm for wood decay fungi.</title>
        <authorList>
            <person name="Riley R."/>
            <person name="Salamov A.A."/>
            <person name="Brown D.W."/>
            <person name="Nagy L.G."/>
            <person name="Floudas D."/>
            <person name="Held B.W."/>
            <person name="Levasseur A."/>
            <person name="Lombard V."/>
            <person name="Morin E."/>
            <person name="Otillar R."/>
            <person name="Lindquist E.A."/>
            <person name="Sun H."/>
            <person name="LaButti K.M."/>
            <person name="Schmutz J."/>
            <person name="Jabbour D."/>
            <person name="Luo H."/>
            <person name="Baker S.E."/>
            <person name="Pisabarro A.G."/>
            <person name="Walton J.D."/>
            <person name="Blanchette R.A."/>
            <person name="Henrissat B."/>
            <person name="Martin F."/>
            <person name="Cullen D."/>
            <person name="Hibbett D.S."/>
            <person name="Grigoriev I.V."/>
        </authorList>
    </citation>
    <scope>NUCLEOTIDE SEQUENCE [LARGE SCALE GENOMIC DNA]</scope>
    <source>
        <strain evidence="2">CBS 339.88</strain>
    </source>
</reference>
<evidence type="ECO:0000313" key="1">
    <source>
        <dbReference type="EMBL" id="KDR81454.1"/>
    </source>
</evidence>
<dbReference type="AlphaFoldDB" id="A0A067TNK3"/>
<dbReference type="HOGENOM" id="CLU_1354702_0_0_1"/>
<dbReference type="EMBL" id="KL142370">
    <property type="protein sequence ID" value="KDR81454.1"/>
    <property type="molecule type" value="Genomic_DNA"/>
</dbReference>
<name>A0A067TNK3_GALM3</name>
<keyword evidence="2" id="KW-1185">Reference proteome</keyword>
<proteinExistence type="predicted"/>
<dbReference type="Proteomes" id="UP000027222">
    <property type="component" value="Unassembled WGS sequence"/>
</dbReference>
<accession>A0A067TNK3</accession>
<organism evidence="1 2">
    <name type="scientific">Galerina marginata (strain CBS 339.88)</name>
    <dbReference type="NCBI Taxonomy" id="685588"/>
    <lineage>
        <taxon>Eukaryota</taxon>
        <taxon>Fungi</taxon>
        <taxon>Dikarya</taxon>
        <taxon>Basidiomycota</taxon>
        <taxon>Agaricomycotina</taxon>
        <taxon>Agaricomycetes</taxon>
        <taxon>Agaricomycetidae</taxon>
        <taxon>Agaricales</taxon>
        <taxon>Agaricineae</taxon>
        <taxon>Strophariaceae</taxon>
        <taxon>Galerina</taxon>
    </lineage>
</organism>
<sequence>MIETQTSYTYERSSFITVTWQTSLHDQKRLQGSATTVDIRQMNVTVFAAQHNLWPRDFVLLNEYPNETDRMCHGNQIHTFLEDTTAGGTSSVASMMTGTGNKIGIATLTGIGRGETVPVDAITTEVEVQEGGRRIETDVRMTGIGPTEDHNHPHDVQDLALVAVIRGLPLDGDGVLLHHTVHGADLEVPAHVLRLLLQKQYD</sequence>
<gene>
    <name evidence="1" type="ORF">GALMADRAFT_134893</name>
</gene>